<comment type="caution">
    <text evidence="2">The sequence shown here is derived from an EMBL/GenBank/DDBJ whole genome shotgun (WGS) entry which is preliminary data.</text>
</comment>
<accession>A0A8S2Y401</accession>
<sequence length="81" mass="9396">YNTIAKRSTENFMSYNGEIEELILPSSRQSRRLSHENNKHVLSVNQTMTKETVTPHKHTVDTGTDTRHHLSPHDNSQQQQQ</sequence>
<proteinExistence type="predicted"/>
<protein>
    <submittedName>
        <fullName evidence="2">Uncharacterized protein</fullName>
    </submittedName>
</protein>
<feature type="non-terminal residue" evidence="2">
    <location>
        <position position="1"/>
    </location>
</feature>
<dbReference type="EMBL" id="CAJOBJ010086768">
    <property type="protein sequence ID" value="CAF4523749.1"/>
    <property type="molecule type" value="Genomic_DNA"/>
</dbReference>
<reference evidence="2" key="1">
    <citation type="submission" date="2021-02" db="EMBL/GenBank/DDBJ databases">
        <authorList>
            <person name="Nowell W R."/>
        </authorList>
    </citation>
    <scope>NUCLEOTIDE SEQUENCE</scope>
</reference>
<name>A0A8S2Y401_9BILA</name>
<dbReference type="Proteomes" id="UP000681720">
    <property type="component" value="Unassembled WGS sequence"/>
</dbReference>
<dbReference type="AlphaFoldDB" id="A0A8S2Y401"/>
<feature type="region of interest" description="Disordered" evidence="1">
    <location>
        <begin position="30"/>
        <end position="81"/>
    </location>
</feature>
<evidence type="ECO:0000256" key="1">
    <source>
        <dbReference type="SAM" id="MobiDB-lite"/>
    </source>
</evidence>
<gene>
    <name evidence="2" type="ORF">GIL414_LOCUS35738</name>
</gene>
<organism evidence="2 3">
    <name type="scientific">Rotaria magnacalcarata</name>
    <dbReference type="NCBI Taxonomy" id="392030"/>
    <lineage>
        <taxon>Eukaryota</taxon>
        <taxon>Metazoa</taxon>
        <taxon>Spiralia</taxon>
        <taxon>Gnathifera</taxon>
        <taxon>Rotifera</taxon>
        <taxon>Eurotatoria</taxon>
        <taxon>Bdelloidea</taxon>
        <taxon>Philodinida</taxon>
        <taxon>Philodinidae</taxon>
        <taxon>Rotaria</taxon>
    </lineage>
</organism>
<feature type="non-terminal residue" evidence="2">
    <location>
        <position position="81"/>
    </location>
</feature>
<evidence type="ECO:0000313" key="3">
    <source>
        <dbReference type="Proteomes" id="UP000681720"/>
    </source>
</evidence>
<feature type="compositionally biased region" description="Basic and acidic residues" evidence="1">
    <location>
        <begin position="58"/>
        <end position="72"/>
    </location>
</feature>
<feature type="compositionally biased region" description="Polar residues" evidence="1">
    <location>
        <begin position="43"/>
        <end position="52"/>
    </location>
</feature>
<evidence type="ECO:0000313" key="2">
    <source>
        <dbReference type="EMBL" id="CAF4523749.1"/>
    </source>
</evidence>